<dbReference type="AlphaFoldDB" id="A0A8H4TVP9"/>
<dbReference type="Proteomes" id="UP000622797">
    <property type="component" value="Unassembled WGS sequence"/>
</dbReference>
<feature type="region of interest" description="Disordered" evidence="1">
    <location>
        <begin position="252"/>
        <end position="279"/>
    </location>
</feature>
<keyword evidence="3" id="KW-1185">Reference proteome</keyword>
<evidence type="ECO:0000313" key="2">
    <source>
        <dbReference type="EMBL" id="KAF4964986.1"/>
    </source>
</evidence>
<evidence type="ECO:0000313" key="3">
    <source>
        <dbReference type="Proteomes" id="UP000622797"/>
    </source>
</evidence>
<gene>
    <name evidence="2" type="ORF">FSARC_7164</name>
</gene>
<reference evidence="2" key="1">
    <citation type="journal article" date="2020" name="BMC Genomics">
        <title>Correction to: Identification and distribution of gene clusters required for synthesis of sphingolipid metabolism inhibitors in diverse species of the filamentous fungus Fusarium.</title>
        <authorList>
            <person name="Kim H.S."/>
            <person name="Lohmar J.M."/>
            <person name="Busman M."/>
            <person name="Brown D.W."/>
            <person name="Naumann T.A."/>
            <person name="Divon H.H."/>
            <person name="Lysoe E."/>
            <person name="Uhlig S."/>
            <person name="Proctor R.H."/>
        </authorList>
    </citation>
    <scope>NUCLEOTIDE SEQUENCE</scope>
    <source>
        <strain evidence="2">NRRL 20472</strain>
    </source>
</reference>
<feature type="compositionally biased region" description="Polar residues" evidence="1">
    <location>
        <begin position="168"/>
        <end position="179"/>
    </location>
</feature>
<protein>
    <submittedName>
        <fullName evidence="2">Uncharacterized protein</fullName>
    </submittedName>
</protein>
<organism evidence="2 3">
    <name type="scientific">Fusarium sarcochroum</name>
    <dbReference type="NCBI Taxonomy" id="1208366"/>
    <lineage>
        <taxon>Eukaryota</taxon>
        <taxon>Fungi</taxon>
        <taxon>Dikarya</taxon>
        <taxon>Ascomycota</taxon>
        <taxon>Pezizomycotina</taxon>
        <taxon>Sordariomycetes</taxon>
        <taxon>Hypocreomycetidae</taxon>
        <taxon>Hypocreales</taxon>
        <taxon>Nectriaceae</taxon>
        <taxon>Fusarium</taxon>
        <taxon>Fusarium lateritium species complex</taxon>
    </lineage>
</organism>
<feature type="region of interest" description="Disordered" evidence="1">
    <location>
        <begin position="156"/>
        <end position="179"/>
    </location>
</feature>
<feature type="compositionally biased region" description="Polar residues" evidence="1">
    <location>
        <begin position="258"/>
        <end position="268"/>
    </location>
</feature>
<comment type="caution">
    <text evidence="2">The sequence shown here is derived from an EMBL/GenBank/DDBJ whole genome shotgun (WGS) entry which is preliminary data.</text>
</comment>
<feature type="compositionally biased region" description="Polar residues" evidence="1">
    <location>
        <begin position="67"/>
        <end position="78"/>
    </location>
</feature>
<sequence length="293" mass="31333">MPKHSGSRGNSYQSFGPYDRTSMYRGRSGGSTQPPGGGRGRGSHTPGSFKHQNKPHQGGITFVDSMSLRSIRQDSQSDPPGLKIVSNSKGGGRQDNIIAKVPGLQTTFAASIDNPQSLLDIYKMMPSGKLSIIVAVAPVGGNTVQTTTTELDWSVLQGQPQPQPPPSATNEEQNAGNDEQSIGDTLTIVADENETTIEPTYDAQEIPTAPSPGSSEGVNKEIMARNYAEPGSRWRYSVIDNATTERAHNVQKIPPGLNTWSPESTGSVEPTEESVSCGKIPPKMYPDLLDLTL</sequence>
<dbReference type="EMBL" id="JABEXW010000380">
    <property type="protein sequence ID" value="KAF4964986.1"/>
    <property type="molecule type" value="Genomic_DNA"/>
</dbReference>
<reference evidence="2" key="2">
    <citation type="submission" date="2020-05" db="EMBL/GenBank/DDBJ databases">
        <authorList>
            <person name="Kim H.-S."/>
            <person name="Proctor R.H."/>
            <person name="Brown D.W."/>
        </authorList>
    </citation>
    <scope>NUCLEOTIDE SEQUENCE</scope>
    <source>
        <strain evidence="2">NRRL 20472</strain>
    </source>
</reference>
<feature type="region of interest" description="Disordered" evidence="1">
    <location>
        <begin position="1"/>
        <end position="94"/>
    </location>
</feature>
<name>A0A8H4TVP9_9HYPO</name>
<accession>A0A8H4TVP9</accession>
<proteinExistence type="predicted"/>
<dbReference type="OrthoDB" id="5056824at2759"/>
<evidence type="ECO:0000256" key="1">
    <source>
        <dbReference type="SAM" id="MobiDB-lite"/>
    </source>
</evidence>